<feature type="region of interest" description="Disordered" evidence="1">
    <location>
        <begin position="452"/>
        <end position="505"/>
    </location>
</feature>
<keyword evidence="3" id="KW-1185">Reference proteome</keyword>
<feature type="compositionally biased region" description="Basic and acidic residues" evidence="1">
    <location>
        <begin position="476"/>
        <end position="493"/>
    </location>
</feature>
<dbReference type="PANTHER" id="PTHR38887">
    <property type="entry name" value="CHROMOSOME 21, WHOLE GENOME SHOTGUN SEQUENCE"/>
    <property type="match status" value="1"/>
</dbReference>
<feature type="region of interest" description="Disordered" evidence="1">
    <location>
        <begin position="25"/>
        <end position="106"/>
    </location>
</feature>
<reference evidence="2" key="1">
    <citation type="submission" date="2023-10" db="EMBL/GenBank/DDBJ databases">
        <authorList>
            <person name="Hackl T."/>
        </authorList>
    </citation>
    <scope>NUCLEOTIDE SEQUENCE</scope>
</reference>
<feature type="compositionally biased region" description="Acidic residues" evidence="1">
    <location>
        <begin position="82"/>
        <end position="98"/>
    </location>
</feature>
<dbReference type="PANTHER" id="PTHR38887:SF1">
    <property type="entry name" value="RAS MODIFICATION PROTEIN ERF4"/>
    <property type="match status" value="1"/>
</dbReference>
<dbReference type="EMBL" id="CAUWAG010000003">
    <property type="protein sequence ID" value="CAJ2501914.1"/>
    <property type="molecule type" value="Genomic_DNA"/>
</dbReference>
<dbReference type="AlphaFoldDB" id="A0AAI8YC78"/>
<evidence type="ECO:0000256" key="1">
    <source>
        <dbReference type="SAM" id="MobiDB-lite"/>
    </source>
</evidence>
<feature type="compositionally biased region" description="Low complexity" evidence="1">
    <location>
        <begin position="40"/>
        <end position="51"/>
    </location>
</feature>
<dbReference type="InterPro" id="IPR053221">
    <property type="entry name" value="Burnettramic_acid_biosynth"/>
</dbReference>
<sequence>MGFLVRAVGSGIGLASEAIHDYRARSRGDGSASPNPETVSASSQASSSAQAWAPGTAAQELGLSPPYSEKPYSEKSKAAEAGYDDEHDDSSSDSEDDVGGAARAADEAAWELDDMAEQVAPPSYDESTTGARYEVTPGDSDEVKIAKEDQMVRDMVRMAGPAPQPVRRIPCPVIIPQRRPRNKDRGFVHAYAPLMQGCGIGQEVFSKFLKDWLSVSKADPWIDVVFVAAGVVGLIPEVASQVVGTVVQVIAGTAKELQSRYRRNTFLDRVNQDLFMPRGLYAMVMAFKDVVPGQQPRGPLSRLAGTLGKQLFAAERLDINQTAAKYSNPDVMSNTRRKLKDIRLTSGKTVGEVELPEAAPLVYPDLDRAAEQDLQEQGNGKGKEKEGIKQKWKGAGEWVGDYLDRRAQATYEGQQYHPSSLAVPSSARAGFSSRYSDPNHAANSGSLVSLLTGGAVNPKAHRQERRAAKRERKGMRREYKDERRMMKGREPRGPRRARAPRGQRQGIIKKIMQQDVMYLLIVNLPTEEEVQKSVADLERMVAAEGVQEMA</sequence>
<gene>
    <name evidence="2" type="ORF">KHLLAP_LOCUS2382</name>
</gene>
<accession>A0AAI8YC78</accession>
<protein>
    <submittedName>
        <fullName evidence="2">Uu.00g047670.m01.CDS01</fullName>
    </submittedName>
</protein>
<comment type="caution">
    <text evidence="2">The sequence shown here is derived from an EMBL/GenBank/DDBJ whole genome shotgun (WGS) entry which is preliminary data.</text>
</comment>
<name>A0AAI8YC78_9PEZI</name>
<feature type="compositionally biased region" description="Basic residues" evidence="1">
    <location>
        <begin position="459"/>
        <end position="475"/>
    </location>
</feature>
<evidence type="ECO:0000313" key="2">
    <source>
        <dbReference type="EMBL" id="CAJ2501914.1"/>
    </source>
</evidence>
<evidence type="ECO:0000313" key="3">
    <source>
        <dbReference type="Proteomes" id="UP001295740"/>
    </source>
</evidence>
<proteinExistence type="predicted"/>
<organism evidence="2 3">
    <name type="scientific">Anthostomella pinea</name>
    <dbReference type="NCBI Taxonomy" id="933095"/>
    <lineage>
        <taxon>Eukaryota</taxon>
        <taxon>Fungi</taxon>
        <taxon>Dikarya</taxon>
        <taxon>Ascomycota</taxon>
        <taxon>Pezizomycotina</taxon>
        <taxon>Sordariomycetes</taxon>
        <taxon>Xylariomycetidae</taxon>
        <taxon>Xylariales</taxon>
        <taxon>Xylariaceae</taxon>
        <taxon>Anthostomella</taxon>
    </lineage>
</organism>
<dbReference type="Proteomes" id="UP001295740">
    <property type="component" value="Unassembled WGS sequence"/>
</dbReference>